<dbReference type="Proteomes" id="UP000265520">
    <property type="component" value="Unassembled WGS sequence"/>
</dbReference>
<comment type="caution">
    <text evidence="8">The sequence shown here is derived from an EMBL/GenBank/DDBJ whole genome shotgun (WGS) entry which is preliminary data.</text>
</comment>
<dbReference type="GO" id="GO:0016787">
    <property type="term" value="F:hydrolase activity"/>
    <property type="evidence" value="ECO:0007669"/>
    <property type="project" value="UniProtKB-KW"/>
</dbReference>
<dbReference type="Pfam" id="PF17917">
    <property type="entry name" value="RT_RNaseH"/>
    <property type="match status" value="1"/>
</dbReference>
<dbReference type="Gene3D" id="3.10.20.370">
    <property type="match status" value="1"/>
</dbReference>
<evidence type="ECO:0000256" key="2">
    <source>
        <dbReference type="ARBA" id="ARBA00022695"/>
    </source>
</evidence>
<dbReference type="PANTHER" id="PTHR34072">
    <property type="entry name" value="ENZYMATIC POLYPROTEIN-RELATED"/>
    <property type="match status" value="1"/>
</dbReference>
<dbReference type="GO" id="GO:0004519">
    <property type="term" value="F:endonuclease activity"/>
    <property type="evidence" value="ECO:0007669"/>
    <property type="project" value="UniProtKB-KW"/>
</dbReference>
<keyword evidence="4" id="KW-0255">Endonuclease</keyword>
<name>A0A392R9E6_9FABA</name>
<evidence type="ECO:0000256" key="5">
    <source>
        <dbReference type="ARBA" id="ARBA00022801"/>
    </source>
</evidence>
<evidence type="ECO:0000313" key="9">
    <source>
        <dbReference type="Proteomes" id="UP000265520"/>
    </source>
</evidence>
<evidence type="ECO:0000256" key="4">
    <source>
        <dbReference type="ARBA" id="ARBA00022759"/>
    </source>
</evidence>
<evidence type="ECO:0000256" key="1">
    <source>
        <dbReference type="ARBA" id="ARBA00022679"/>
    </source>
</evidence>
<feature type="non-terminal residue" evidence="8">
    <location>
        <position position="1"/>
    </location>
</feature>
<dbReference type="InterPro" id="IPR041373">
    <property type="entry name" value="RT_RNaseH"/>
</dbReference>
<reference evidence="8 9" key="1">
    <citation type="journal article" date="2018" name="Front. Plant Sci.">
        <title>Red Clover (Trifolium pratense) and Zigzag Clover (T. medium) - A Picture of Genomic Similarities and Differences.</title>
        <authorList>
            <person name="Dluhosova J."/>
            <person name="Istvanek J."/>
            <person name="Nedelnik J."/>
            <person name="Repkova J."/>
        </authorList>
    </citation>
    <scope>NUCLEOTIDE SEQUENCE [LARGE SCALE GENOMIC DNA]</scope>
    <source>
        <strain evidence="9">cv. 10/8</strain>
        <tissue evidence="8">Leaf</tissue>
    </source>
</reference>
<evidence type="ECO:0000313" key="8">
    <source>
        <dbReference type="EMBL" id="MCI32390.1"/>
    </source>
</evidence>
<keyword evidence="3" id="KW-0540">Nuclease</keyword>
<proteinExistence type="predicted"/>
<keyword evidence="2" id="KW-0548">Nucleotidyltransferase</keyword>
<evidence type="ECO:0000259" key="7">
    <source>
        <dbReference type="Pfam" id="PF17917"/>
    </source>
</evidence>
<keyword evidence="6" id="KW-0695">RNA-directed DNA polymerase</keyword>
<dbReference type="SUPFAM" id="SSF56672">
    <property type="entry name" value="DNA/RNA polymerases"/>
    <property type="match status" value="1"/>
</dbReference>
<dbReference type="EMBL" id="LXQA010195133">
    <property type="protein sequence ID" value="MCI32390.1"/>
    <property type="molecule type" value="Genomic_DNA"/>
</dbReference>
<dbReference type="InterPro" id="IPR043502">
    <property type="entry name" value="DNA/RNA_pol_sf"/>
</dbReference>
<evidence type="ECO:0000256" key="3">
    <source>
        <dbReference type="ARBA" id="ARBA00022722"/>
    </source>
</evidence>
<keyword evidence="9" id="KW-1185">Reference proteome</keyword>
<sequence length="97" mass="10977">ATAPVLALPNFKEPFVVQTDASDKAMGAVLLQGDHLIAYLSKVFCPRMAKASAYLRELHAVTSAVKWWRQYLLGHFFIIQTDHKSLKELLTQIHRTI</sequence>
<dbReference type="AlphaFoldDB" id="A0A392R9E6"/>
<dbReference type="GO" id="GO:0003964">
    <property type="term" value="F:RNA-directed DNA polymerase activity"/>
    <property type="evidence" value="ECO:0007669"/>
    <property type="project" value="UniProtKB-KW"/>
</dbReference>
<keyword evidence="1" id="KW-0808">Transferase</keyword>
<accession>A0A392R9E6</accession>
<dbReference type="PANTHER" id="PTHR34072:SF50">
    <property type="entry name" value="NUCLEOTIDYLTRANSFERASE, RIBONUCLEASE H"/>
    <property type="match status" value="1"/>
</dbReference>
<feature type="domain" description="Reverse transcriptase RNase H-like" evidence="7">
    <location>
        <begin position="10"/>
        <end position="92"/>
    </location>
</feature>
<protein>
    <recommendedName>
        <fullName evidence="7">Reverse transcriptase RNase H-like domain-containing protein</fullName>
    </recommendedName>
</protein>
<keyword evidence="5" id="KW-0378">Hydrolase</keyword>
<organism evidence="8 9">
    <name type="scientific">Trifolium medium</name>
    <dbReference type="NCBI Taxonomy" id="97028"/>
    <lineage>
        <taxon>Eukaryota</taxon>
        <taxon>Viridiplantae</taxon>
        <taxon>Streptophyta</taxon>
        <taxon>Embryophyta</taxon>
        <taxon>Tracheophyta</taxon>
        <taxon>Spermatophyta</taxon>
        <taxon>Magnoliopsida</taxon>
        <taxon>eudicotyledons</taxon>
        <taxon>Gunneridae</taxon>
        <taxon>Pentapetalae</taxon>
        <taxon>rosids</taxon>
        <taxon>fabids</taxon>
        <taxon>Fabales</taxon>
        <taxon>Fabaceae</taxon>
        <taxon>Papilionoideae</taxon>
        <taxon>50 kb inversion clade</taxon>
        <taxon>NPAAA clade</taxon>
        <taxon>Hologalegina</taxon>
        <taxon>IRL clade</taxon>
        <taxon>Trifolieae</taxon>
        <taxon>Trifolium</taxon>
    </lineage>
</organism>
<evidence type="ECO:0000256" key="6">
    <source>
        <dbReference type="ARBA" id="ARBA00022918"/>
    </source>
</evidence>